<evidence type="ECO:0008006" key="3">
    <source>
        <dbReference type="Google" id="ProtNLM"/>
    </source>
</evidence>
<dbReference type="EMBL" id="FOUZ01000007">
    <property type="protein sequence ID" value="SFN13290.1"/>
    <property type="molecule type" value="Genomic_DNA"/>
</dbReference>
<protein>
    <recommendedName>
        <fullName evidence="3">DUF3828 domain-containing protein</fullName>
    </recommendedName>
</protein>
<organism evidence="1 2">
    <name type="scientific">Algoriella xinjiangensis</name>
    <dbReference type="NCBI Taxonomy" id="684065"/>
    <lineage>
        <taxon>Bacteria</taxon>
        <taxon>Pseudomonadati</taxon>
        <taxon>Bacteroidota</taxon>
        <taxon>Flavobacteriia</taxon>
        <taxon>Flavobacteriales</taxon>
        <taxon>Weeksellaceae</taxon>
        <taxon>Algoriella</taxon>
    </lineage>
</organism>
<dbReference type="Gene3D" id="3.10.450.50">
    <property type="match status" value="1"/>
</dbReference>
<dbReference type="PROSITE" id="PS51257">
    <property type="entry name" value="PROKAR_LIPOPROTEIN"/>
    <property type="match status" value="1"/>
</dbReference>
<dbReference type="OrthoDB" id="893601at2"/>
<sequence length="170" mass="19191">MKIIYALLIPIVLCSCNTSSKNEVENKKTIENNQSKIAETKTDYTIAVNFMNNYVDYISDTIGKISDDEFVKKNKFVTQQFKDRYKTIIDSANKAEPEVGLDFDPIIDGQDYPDKGFKIKSIDEKNGFVTLSGIDWADFEVAVKVVNENNKTFVDGSGIINIPTNKQAKR</sequence>
<accession>A0A1I4WJ33</accession>
<reference evidence="2" key="1">
    <citation type="submission" date="2016-10" db="EMBL/GenBank/DDBJ databases">
        <authorList>
            <person name="Varghese N."/>
            <person name="Submissions S."/>
        </authorList>
    </citation>
    <scope>NUCLEOTIDE SEQUENCE [LARGE SCALE GENOMIC DNA]</scope>
    <source>
        <strain evidence="2">XJ109</strain>
    </source>
</reference>
<name>A0A1I4WJ33_9FLAO</name>
<keyword evidence="2" id="KW-1185">Reference proteome</keyword>
<dbReference type="Proteomes" id="UP000199149">
    <property type="component" value="Unassembled WGS sequence"/>
</dbReference>
<gene>
    <name evidence="1" type="ORF">SAMN05421738_10721</name>
</gene>
<dbReference type="STRING" id="684065.SAMN05421738_10721"/>
<evidence type="ECO:0000313" key="2">
    <source>
        <dbReference type="Proteomes" id="UP000199149"/>
    </source>
</evidence>
<evidence type="ECO:0000313" key="1">
    <source>
        <dbReference type="EMBL" id="SFN13290.1"/>
    </source>
</evidence>
<dbReference type="RefSeq" id="WP_092908086.1">
    <property type="nucleotide sequence ID" value="NZ_FOUZ01000007.1"/>
</dbReference>
<dbReference type="AlphaFoldDB" id="A0A1I4WJ33"/>
<proteinExistence type="predicted"/>